<organism evidence="1 2">
    <name type="scientific">Exiguobacterium mexicanum</name>
    <dbReference type="NCBI Taxonomy" id="340146"/>
    <lineage>
        <taxon>Bacteria</taxon>
        <taxon>Bacillati</taxon>
        <taxon>Bacillota</taxon>
        <taxon>Bacilli</taxon>
        <taxon>Bacillales</taxon>
        <taxon>Bacillales Family XII. Incertae Sedis</taxon>
        <taxon>Exiguobacterium</taxon>
    </lineage>
</organism>
<dbReference type="Proteomes" id="UP001230807">
    <property type="component" value="Unassembled WGS sequence"/>
</dbReference>
<comment type="caution">
    <text evidence="1">The sequence shown here is derived from an EMBL/GenBank/DDBJ whole genome shotgun (WGS) entry which is preliminary data.</text>
</comment>
<accession>A0ABT7MPP6</accession>
<name>A0ABT7MPP6_9BACL</name>
<dbReference type="SUPFAM" id="SSF109604">
    <property type="entry name" value="HD-domain/PDEase-like"/>
    <property type="match status" value="1"/>
</dbReference>
<dbReference type="InterPro" id="IPR052194">
    <property type="entry name" value="MESH1"/>
</dbReference>
<dbReference type="PANTHER" id="PTHR46246">
    <property type="entry name" value="GUANOSINE-3',5'-BIS(DIPHOSPHATE) 3'-PYROPHOSPHOHYDROLASE MESH1"/>
    <property type="match status" value="1"/>
</dbReference>
<reference evidence="1 2" key="1">
    <citation type="submission" date="2023-06" db="EMBL/GenBank/DDBJ databases">
        <title>Influencing factors and mechanism of Cr(VI) reduction by facultative anaerobic Exiguobacterium sp. PY14.</title>
        <authorList>
            <person name="Zou L."/>
        </authorList>
    </citation>
    <scope>NUCLEOTIDE SEQUENCE [LARGE SCALE GENOMIC DNA]</scope>
    <source>
        <strain evidence="1 2">PY14</strain>
    </source>
</reference>
<evidence type="ECO:0000313" key="2">
    <source>
        <dbReference type="Proteomes" id="UP001230807"/>
    </source>
</evidence>
<dbReference type="RefSeq" id="WP_286038408.1">
    <property type="nucleotide sequence ID" value="NZ_CP183077.1"/>
</dbReference>
<dbReference type="PANTHER" id="PTHR46246:SF1">
    <property type="entry name" value="GUANOSINE-3',5'-BIS(DIPHOSPHATE) 3'-PYROPHOSPHOHYDROLASE MESH1"/>
    <property type="match status" value="1"/>
</dbReference>
<dbReference type="Gene3D" id="1.10.3210.10">
    <property type="entry name" value="Hypothetical protein af1432"/>
    <property type="match status" value="1"/>
</dbReference>
<dbReference type="EMBL" id="JASWER010000007">
    <property type="protein sequence ID" value="MDL5377165.1"/>
    <property type="molecule type" value="Genomic_DNA"/>
</dbReference>
<dbReference type="Pfam" id="PF13328">
    <property type="entry name" value="HD_4"/>
    <property type="match status" value="1"/>
</dbReference>
<proteinExistence type="predicted"/>
<evidence type="ECO:0000313" key="1">
    <source>
        <dbReference type="EMBL" id="MDL5377165.1"/>
    </source>
</evidence>
<protein>
    <submittedName>
        <fullName evidence="1">HD domain-containing protein</fullName>
    </submittedName>
</protein>
<gene>
    <name evidence="1" type="ORF">QR695_09140</name>
</gene>
<sequence length="284" mass="32986">MHQLIEEALRFAAVRHDGQFRKGTNIPYLTHPVAVSMLLVEDRQPVPVVAAGLLHDLLEDTLTTPEEIEERFGSEVRRLVEAVSEPGKHLSWEERKRMTVQHVQTMQYDEVALLAADKLHNLRSIRLDVESAGRQVRDRFRRPLRDQSWYYHELLQAFRPFRQTTTLIESFETELNLLFYGVADERFEKLGKLFDVIQHGFHEEDWLQETTTLCQTAYELHEAMREGYRHGTDVNQPELDGLSAQLKEAGLWKPLPLPILQAIDELSYRTAMPVDDVVAHLRVN</sequence>
<keyword evidence="2" id="KW-1185">Reference proteome</keyword>